<dbReference type="PANTHER" id="PTHR24258:SF129">
    <property type="entry name" value="LP15124P-RELATED"/>
    <property type="match status" value="1"/>
</dbReference>
<dbReference type="GO" id="GO:0006508">
    <property type="term" value="P:proteolysis"/>
    <property type="evidence" value="ECO:0007669"/>
    <property type="project" value="InterPro"/>
</dbReference>
<dbReference type="Proteomes" id="UP000440578">
    <property type="component" value="Unassembled WGS sequence"/>
</dbReference>
<dbReference type="GO" id="GO:0005576">
    <property type="term" value="C:extracellular region"/>
    <property type="evidence" value="ECO:0007669"/>
    <property type="project" value="UniProtKB-SubCell"/>
</dbReference>
<dbReference type="CDD" id="cd00190">
    <property type="entry name" value="Tryp_SPc"/>
    <property type="match status" value="1"/>
</dbReference>
<comment type="subcellular location">
    <subcellularLocation>
        <location evidence="1">Secreted</location>
    </subcellularLocation>
</comment>
<dbReference type="Pfam" id="PF18322">
    <property type="entry name" value="CLIP_1"/>
    <property type="match status" value="1"/>
</dbReference>
<dbReference type="InterPro" id="IPR001314">
    <property type="entry name" value="Peptidase_S1A"/>
</dbReference>
<name>A0A6A4VZE8_AMPAM</name>
<evidence type="ECO:0000256" key="1">
    <source>
        <dbReference type="ARBA" id="ARBA00004613"/>
    </source>
</evidence>
<dbReference type="Pfam" id="PF00089">
    <property type="entry name" value="Trypsin"/>
    <property type="match status" value="1"/>
</dbReference>
<comment type="caution">
    <text evidence="7">The sequence shown here is derived from an EMBL/GenBank/DDBJ whole genome shotgun (WGS) entry which is preliminary data.</text>
</comment>
<dbReference type="Gene3D" id="2.40.10.10">
    <property type="entry name" value="Trypsin-like serine proteases"/>
    <property type="match status" value="1"/>
</dbReference>
<dbReference type="AlphaFoldDB" id="A0A6A4VZE8"/>
<dbReference type="FunFam" id="2.40.10.10:FF:000038">
    <property type="entry name" value="Serine protease"/>
    <property type="match status" value="1"/>
</dbReference>
<feature type="chain" id="PRO_5025391407" evidence="5">
    <location>
        <begin position="17"/>
        <end position="405"/>
    </location>
</feature>
<feature type="signal peptide" evidence="5">
    <location>
        <begin position="1"/>
        <end position="16"/>
    </location>
</feature>
<sequence>MRCAVVLLAWLGVASGQLSAEDQSFIDAALGTGGSTGVDPQIGGQGGGQGPPADGEYPPCDNGRKSCVPYYLCEDGQIVTDGAGVIDLRFGGTGGDQHIQHSDCKEQYTSVCCADPQRVPVIPEPIKQPYQPVCGRRNAFGIHARIVGIQENEAQFGEYPWMAAVLKEDGGKLVFLCGASLIGTNVLATAAHCVYGQTNLVVRLGEWDTQHTTEFYPHLDADVVSVVVHEGYNHARQNLHNDIALLFLNGEVPLQEHIDTICLPEANSQPVYGENCFATGWGKDSFEQGQFQLVLKQVALPLVNHGTCQNQLRATRLGSRFILDRSFLCAGGNGADTCTGDGGSPLVCPDPTNPDRLVRSHRYILRGIVAWGIGCGTINVPGVYVDVTYFSTWINNQILNHQPLP</sequence>
<keyword evidence="2" id="KW-0964">Secreted</keyword>
<feature type="domain" description="Peptidase S1" evidence="6">
    <location>
        <begin position="146"/>
        <end position="399"/>
    </location>
</feature>
<dbReference type="InterPro" id="IPR009003">
    <property type="entry name" value="Peptidase_S1_PA"/>
</dbReference>
<dbReference type="SUPFAM" id="SSF50494">
    <property type="entry name" value="Trypsin-like serine proteases"/>
    <property type="match status" value="1"/>
</dbReference>
<dbReference type="InterPro" id="IPR041515">
    <property type="entry name" value="PPAF-2-like_Clip"/>
</dbReference>
<dbReference type="PANTHER" id="PTHR24258">
    <property type="entry name" value="SERINE PROTEASE-RELATED"/>
    <property type="match status" value="1"/>
</dbReference>
<keyword evidence="3" id="KW-1015">Disulfide bond</keyword>
<evidence type="ECO:0000256" key="3">
    <source>
        <dbReference type="ARBA" id="ARBA00023157"/>
    </source>
</evidence>
<dbReference type="PROSITE" id="PS50240">
    <property type="entry name" value="TRYPSIN_DOM"/>
    <property type="match status" value="1"/>
</dbReference>
<evidence type="ECO:0000313" key="7">
    <source>
        <dbReference type="EMBL" id="KAF0298289.1"/>
    </source>
</evidence>
<dbReference type="OrthoDB" id="6261922at2759"/>
<dbReference type="GO" id="GO:0004252">
    <property type="term" value="F:serine-type endopeptidase activity"/>
    <property type="evidence" value="ECO:0007669"/>
    <property type="project" value="InterPro"/>
</dbReference>
<evidence type="ECO:0000256" key="4">
    <source>
        <dbReference type="SAM" id="MobiDB-lite"/>
    </source>
</evidence>
<evidence type="ECO:0000256" key="5">
    <source>
        <dbReference type="SAM" id="SignalP"/>
    </source>
</evidence>
<proteinExistence type="predicted"/>
<organism evidence="7 8">
    <name type="scientific">Amphibalanus amphitrite</name>
    <name type="common">Striped barnacle</name>
    <name type="synonym">Balanus amphitrite</name>
    <dbReference type="NCBI Taxonomy" id="1232801"/>
    <lineage>
        <taxon>Eukaryota</taxon>
        <taxon>Metazoa</taxon>
        <taxon>Ecdysozoa</taxon>
        <taxon>Arthropoda</taxon>
        <taxon>Crustacea</taxon>
        <taxon>Multicrustacea</taxon>
        <taxon>Cirripedia</taxon>
        <taxon>Thoracica</taxon>
        <taxon>Thoracicalcarea</taxon>
        <taxon>Balanomorpha</taxon>
        <taxon>Balanoidea</taxon>
        <taxon>Balanidae</taxon>
        <taxon>Amphibalaninae</taxon>
        <taxon>Amphibalanus</taxon>
    </lineage>
</organism>
<dbReference type="InterPro" id="IPR043504">
    <property type="entry name" value="Peptidase_S1_PA_chymotrypsin"/>
</dbReference>
<protein>
    <submittedName>
        <fullName evidence="7">Phenoloxidase-activating factor 2</fullName>
    </submittedName>
</protein>
<gene>
    <name evidence="7" type="primary">PPAF2_25</name>
    <name evidence="7" type="ORF">FJT64_004352</name>
</gene>
<feature type="region of interest" description="Disordered" evidence="4">
    <location>
        <begin position="36"/>
        <end position="58"/>
    </location>
</feature>
<evidence type="ECO:0000313" key="8">
    <source>
        <dbReference type="Proteomes" id="UP000440578"/>
    </source>
</evidence>
<keyword evidence="5" id="KW-0732">Signal</keyword>
<dbReference type="SMART" id="SM00020">
    <property type="entry name" value="Tryp_SPc"/>
    <property type="match status" value="1"/>
</dbReference>
<dbReference type="PRINTS" id="PR00722">
    <property type="entry name" value="CHYMOTRYPSIN"/>
</dbReference>
<dbReference type="InterPro" id="IPR001254">
    <property type="entry name" value="Trypsin_dom"/>
</dbReference>
<evidence type="ECO:0000259" key="6">
    <source>
        <dbReference type="PROSITE" id="PS50240"/>
    </source>
</evidence>
<keyword evidence="8" id="KW-1185">Reference proteome</keyword>
<accession>A0A6A4VZE8</accession>
<reference evidence="7 8" key="1">
    <citation type="submission" date="2019-07" db="EMBL/GenBank/DDBJ databases">
        <title>Draft genome assembly of a fouling barnacle, Amphibalanus amphitrite (Darwin, 1854): The first reference genome for Thecostraca.</title>
        <authorList>
            <person name="Kim W."/>
        </authorList>
    </citation>
    <scope>NUCLEOTIDE SEQUENCE [LARGE SCALE GENOMIC DNA]</scope>
    <source>
        <strain evidence="7">SNU_AA5</strain>
        <tissue evidence="7">Soma without cirri and trophi</tissue>
    </source>
</reference>
<evidence type="ECO:0000256" key="2">
    <source>
        <dbReference type="ARBA" id="ARBA00022525"/>
    </source>
</evidence>
<dbReference type="EMBL" id="VIIS01001439">
    <property type="protein sequence ID" value="KAF0298289.1"/>
    <property type="molecule type" value="Genomic_DNA"/>
</dbReference>